<evidence type="ECO:0000313" key="4">
    <source>
        <dbReference type="Proteomes" id="UP000699042"/>
    </source>
</evidence>
<proteinExistence type="predicted"/>
<dbReference type="Gene3D" id="3.40.50.300">
    <property type="entry name" value="P-loop containing nucleotide triphosphate hydrolases"/>
    <property type="match status" value="1"/>
</dbReference>
<accession>A0A9P7REN9</accession>
<evidence type="ECO:0000256" key="1">
    <source>
        <dbReference type="ARBA" id="ARBA00022737"/>
    </source>
</evidence>
<keyword evidence="4" id="KW-1185">Reference proteome</keyword>
<dbReference type="EMBL" id="JAESDN010000002">
    <property type="protein sequence ID" value="KAG7055910.1"/>
    <property type="molecule type" value="Genomic_DNA"/>
</dbReference>
<feature type="domain" description="Nephrocystin 3-like N-terminal" evidence="2">
    <location>
        <begin position="239"/>
        <end position="414"/>
    </location>
</feature>
<keyword evidence="1" id="KW-0677">Repeat</keyword>
<organism evidence="3 4">
    <name type="scientific">Colletotrichum scovillei</name>
    <dbReference type="NCBI Taxonomy" id="1209932"/>
    <lineage>
        <taxon>Eukaryota</taxon>
        <taxon>Fungi</taxon>
        <taxon>Dikarya</taxon>
        <taxon>Ascomycota</taxon>
        <taxon>Pezizomycotina</taxon>
        <taxon>Sordariomycetes</taxon>
        <taxon>Hypocreomycetidae</taxon>
        <taxon>Glomerellales</taxon>
        <taxon>Glomerellaceae</taxon>
        <taxon>Colletotrichum</taxon>
        <taxon>Colletotrichum acutatum species complex</taxon>
    </lineage>
</organism>
<evidence type="ECO:0000259" key="2">
    <source>
        <dbReference type="Pfam" id="PF24883"/>
    </source>
</evidence>
<reference evidence="3" key="1">
    <citation type="submission" date="2021-05" db="EMBL/GenBank/DDBJ databases">
        <title>Comparative genomics of three Colletotrichum scovillei strains and genetic complementation revealed genes involved fungal growth and virulence on chili pepper.</title>
        <authorList>
            <person name="Hsieh D.-K."/>
            <person name="Chuang S.-C."/>
            <person name="Chen C.-Y."/>
            <person name="Chao Y.-T."/>
            <person name="Lu M.-Y.J."/>
            <person name="Lee M.-H."/>
            <person name="Shih M.-C."/>
        </authorList>
    </citation>
    <scope>NUCLEOTIDE SEQUENCE</scope>
    <source>
        <strain evidence="3">Coll-153</strain>
    </source>
</reference>
<gene>
    <name evidence="3" type="ORF">JMJ77_008361</name>
</gene>
<dbReference type="Pfam" id="PF24883">
    <property type="entry name" value="NPHP3_N"/>
    <property type="match status" value="1"/>
</dbReference>
<name>A0A9P7REN9_9PEZI</name>
<feature type="non-terminal residue" evidence="3">
    <location>
        <position position="953"/>
    </location>
</feature>
<dbReference type="SUPFAM" id="SSF52540">
    <property type="entry name" value="P-loop containing nucleoside triphosphate hydrolases"/>
    <property type="match status" value="1"/>
</dbReference>
<sequence>MAELAALGVAANIIQFLELGLKVSASIMSTYRSITDDGLLPRLVELKAMAEDLQRRCVQLQADATIKVDDGMKSLLQLCKKTSKELVNAASGLTTAIDCKYPRLTKAKLSVRAYFKENSIIDIQKRLREIKTAIFEGLQILLFQHRSEVSDHVRSLGDASAAWNRATNARLDQMSKDIGKLLESENEVSSTIELEAFSLMLSRFVEDAKHQGNILQILKSLRFAQIIERRTEIPKAHQNTFEWIFQESTNVNFSSWLQSPNGIFWITGKPGSGKSTLMKFVTGHEKTYQLGNIWAGPHQLVIASHFFWSIRNGLQSSQEGLLRALLFQITVKCPELIPDVFPERYASLTHTLEPWTIEELISAFERLRGASLSTKRILMFIDGLDEYKGDHKDLLKFLDNMAHTSGIKICCASRPWRIFEDAYGNSLTRIRMDQLTAQDMAIYVRDVLGQHDHYQSLLKTHQMEATNLIEIISQKSEGVFFWVALVVKSLARGLDNWDDLAILQRRVADFPSDLDEFFQRMLDSIEDVYKETAYRIFSALLIADMPIPVICFMIMDTYFEDMWNSKSTKQVSRSLNTTSISLTSNWDSIFNSSVEIQPDAEEALYRGDQNPINRGSSVPSKTSRELSTEKLLTHMWTHSDGPRKRDQILVRCCDLVQSWEVDACEPFNLRIGFLHRTVAEFLQRSNSYQSLVPLKHQRYWLARSFAESGPQLGKQHELDESNVDICMGFVNRSLHTIEQADIYDILASGPGLLNICGKMMDKLETSLDSPGALDSFRLACQIWARTTVAVEAALSTPTQRLPHRKHLFSAVRSVLKGSWHVEAGDPPEIFWTKLVDLSLLRYLLSRVELPDEQPELLAEFGMFLDGLKIDRGLGRPLNAFEACKLMIECGAVLSRRDLEHEAEADSYVSVPTSRETIEAIRGLEIFTEKGISDLSEAFPPEAIGMPTVVEGPR</sequence>
<dbReference type="InterPro" id="IPR056884">
    <property type="entry name" value="NPHP3-like_N"/>
</dbReference>
<protein>
    <submittedName>
        <fullName evidence="3">High-affinity nicotinic acid transporter</fullName>
    </submittedName>
</protein>
<comment type="caution">
    <text evidence="3">The sequence shown here is derived from an EMBL/GenBank/DDBJ whole genome shotgun (WGS) entry which is preliminary data.</text>
</comment>
<evidence type="ECO:0000313" key="3">
    <source>
        <dbReference type="EMBL" id="KAG7055910.1"/>
    </source>
</evidence>
<dbReference type="AlphaFoldDB" id="A0A9P7REN9"/>
<dbReference type="PANTHER" id="PTHR10039">
    <property type="entry name" value="AMELOGENIN"/>
    <property type="match status" value="1"/>
</dbReference>
<dbReference type="PANTHER" id="PTHR10039:SF5">
    <property type="entry name" value="NACHT DOMAIN-CONTAINING PROTEIN"/>
    <property type="match status" value="1"/>
</dbReference>
<dbReference type="Proteomes" id="UP000699042">
    <property type="component" value="Unassembled WGS sequence"/>
</dbReference>
<dbReference type="InterPro" id="IPR027417">
    <property type="entry name" value="P-loop_NTPase"/>
</dbReference>